<gene>
    <name evidence="3" type="ORF">SCF082_LOCUS10467</name>
</gene>
<feature type="compositionally biased region" description="Acidic residues" evidence="1">
    <location>
        <begin position="914"/>
        <end position="923"/>
    </location>
</feature>
<feature type="domain" description="NEL" evidence="2">
    <location>
        <begin position="594"/>
        <end position="923"/>
    </location>
</feature>
<dbReference type="PROSITE" id="PS52053">
    <property type="entry name" value="NEL"/>
    <property type="match status" value="1"/>
</dbReference>
<keyword evidence="4" id="KW-1185">Reference proteome</keyword>
<reference evidence="3 4" key="1">
    <citation type="submission" date="2024-02" db="EMBL/GenBank/DDBJ databases">
        <authorList>
            <person name="Chen Y."/>
            <person name="Shah S."/>
            <person name="Dougan E. K."/>
            <person name="Thang M."/>
            <person name="Chan C."/>
        </authorList>
    </citation>
    <scope>NUCLEOTIDE SEQUENCE [LARGE SCALE GENOMIC DNA]</scope>
</reference>
<evidence type="ECO:0000313" key="3">
    <source>
        <dbReference type="EMBL" id="CAK9009910.1"/>
    </source>
</evidence>
<dbReference type="PANTHER" id="PTHR36766">
    <property type="entry name" value="PLANT BROAD-SPECTRUM MILDEW RESISTANCE PROTEIN RPW8"/>
    <property type="match status" value="1"/>
</dbReference>
<evidence type="ECO:0000256" key="1">
    <source>
        <dbReference type="SAM" id="MobiDB-lite"/>
    </source>
</evidence>
<organism evidence="3 4">
    <name type="scientific">Durusdinium trenchii</name>
    <dbReference type="NCBI Taxonomy" id="1381693"/>
    <lineage>
        <taxon>Eukaryota</taxon>
        <taxon>Sar</taxon>
        <taxon>Alveolata</taxon>
        <taxon>Dinophyceae</taxon>
        <taxon>Suessiales</taxon>
        <taxon>Symbiodiniaceae</taxon>
        <taxon>Durusdinium</taxon>
    </lineage>
</organism>
<dbReference type="Proteomes" id="UP001642464">
    <property type="component" value="Unassembled WGS sequence"/>
</dbReference>
<evidence type="ECO:0000313" key="4">
    <source>
        <dbReference type="Proteomes" id="UP001642464"/>
    </source>
</evidence>
<dbReference type="SUPFAM" id="SSF52058">
    <property type="entry name" value="L domain-like"/>
    <property type="match status" value="1"/>
</dbReference>
<sequence length="923" mass="103558">MERWKRSPESGVADAQDVEEVDTLVRKILELKRYRRACKIDAEGNWVLEEEEGGYEPPEWIEQRKLAYALTGGPYGMGMLNVDMLLAGGVTTLAQLKRMSQEEVSEVMGGSMMSFIVFNTLESIHAMLEIPVLELTQVEWLKELPDIEFEVPHLMVQGSRLKKLPSSWTFSADVKLLQTQHLEELPDQAHVRGALMCYNCLALKRARLEQVDGSCRFNGCATLESLVALNVGKELEVSLCPLLRECTFEKVGRLEMMECDLLRELNSDGFVVEGDARLGQYFFGARLRKAPPLTHWRSNFVVKGSASLNIPTLVELGAGMQFRYLDLRDCEVLEELPENLSLEQGLALSKCKKLRHIPDSVTVDHGDVIIESCTALESFPRAFERVNGMLNISNCKFIELPDGLTIVEDLLMDHCEELLTVPDSVSVGASVSMIGCVGLAELPLAFLKVKGNLTVSNCDFETLPENLEVDLDLRAQDMPNLQSLPESFLVGGSVYIDRCPNLTSLPECIFDWPPADNQHSFLRFTISDRHNIFMTGTGIPESFLDEVRERNPPHVQFHTSNGFGDGEGIGGLFSFGGIATGGDFGSIGFEKFETLEEAVRFWSDKAVDPDGPSLEEFDYLVIDPYISQENLRGVLLFLSKLRTSDEFANKDDEVQRSLAKRIVEVLELLAQDEYARDEIVARFVDAVDACGDKPIWALNQMTVLANIAHARGDREALRRIGLGIMRLDIVHDHVRKAIASAAVVDDVCFYLKFEVELKDSLDLPVSATSFLFPDYVKVTDDQLEAAREEALAITDEDLEDWLPSWTEWQRQLRHEVALELPDWADLPRNSRRWSASFLDLFGDEMKDPVRINAKGSVWSMKDLLKHWVATGLDLNNTQRSIAEMRAVTRTRSRSSLPRLSLPKRKSGGRPSAIAEEEEGADES</sequence>
<dbReference type="Gene3D" id="3.80.10.10">
    <property type="entry name" value="Ribonuclease Inhibitor"/>
    <property type="match status" value="1"/>
</dbReference>
<keyword evidence="3" id="KW-0808">Transferase</keyword>
<dbReference type="PANTHER" id="PTHR36766:SF30">
    <property type="entry name" value="TIR-NBS TYPE DISEASE RESISTANCE PROTEIN-RELATED"/>
    <property type="match status" value="1"/>
</dbReference>
<name>A0ABP0J6B8_9DINO</name>
<evidence type="ECO:0000259" key="2">
    <source>
        <dbReference type="PROSITE" id="PS52053"/>
    </source>
</evidence>
<dbReference type="Gene3D" id="1.20.58.360">
    <property type="entry name" value="Shigella T3SS effector IpaH defines"/>
    <property type="match status" value="1"/>
</dbReference>
<feature type="region of interest" description="Disordered" evidence="1">
    <location>
        <begin position="888"/>
        <end position="923"/>
    </location>
</feature>
<protein>
    <submittedName>
        <fullName evidence="3">E3 ubiquitin-protein ligase SspH1 (RING-type E3 ubiquitin transferase SspH1) (Salmonella secreted protein H1) (Secreted effector protein SspH1)</fullName>
    </submittedName>
</protein>
<dbReference type="EMBL" id="CAXAMM010006124">
    <property type="protein sequence ID" value="CAK9009910.1"/>
    <property type="molecule type" value="Genomic_DNA"/>
</dbReference>
<dbReference type="InterPro" id="IPR032675">
    <property type="entry name" value="LRR_dom_sf"/>
</dbReference>
<accession>A0ABP0J6B8</accession>
<dbReference type="GO" id="GO:0016740">
    <property type="term" value="F:transferase activity"/>
    <property type="evidence" value="ECO:0007669"/>
    <property type="project" value="UniProtKB-KW"/>
</dbReference>
<dbReference type="InterPro" id="IPR029487">
    <property type="entry name" value="NEL_dom"/>
</dbReference>
<proteinExistence type="predicted"/>
<dbReference type="Pfam" id="PF14496">
    <property type="entry name" value="NEL"/>
    <property type="match status" value="1"/>
</dbReference>
<comment type="caution">
    <text evidence="3">The sequence shown here is derived from an EMBL/GenBank/DDBJ whole genome shotgun (WGS) entry which is preliminary data.</text>
</comment>